<dbReference type="InterPro" id="IPR006935">
    <property type="entry name" value="Helicase/UvrB_N"/>
</dbReference>
<feature type="domain" description="Helicase ATP-binding" evidence="1">
    <location>
        <begin position="115"/>
        <end position="287"/>
    </location>
</feature>
<protein>
    <submittedName>
        <fullName evidence="2">SNF2 domain-containing protein</fullName>
    </submittedName>
</protein>
<dbReference type="InterPro" id="IPR038718">
    <property type="entry name" value="SNF2-like_sf"/>
</dbReference>
<dbReference type="Gene3D" id="3.40.50.10810">
    <property type="entry name" value="Tandem AAA-ATPase domain"/>
    <property type="match status" value="1"/>
</dbReference>
<comment type="caution">
    <text evidence="2">The sequence shown here is derived from an EMBL/GenBank/DDBJ whole genome shotgun (WGS) entry which is preliminary data.</text>
</comment>
<dbReference type="Proteomes" id="UP000323166">
    <property type="component" value="Unassembled WGS sequence"/>
</dbReference>
<dbReference type="InterPro" id="IPR027417">
    <property type="entry name" value="P-loop_NTPase"/>
</dbReference>
<evidence type="ECO:0000313" key="3">
    <source>
        <dbReference type="Proteomes" id="UP000323166"/>
    </source>
</evidence>
<dbReference type="SMART" id="SM00487">
    <property type="entry name" value="DEXDc"/>
    <property type="match status" value="1"/>
</dbReference>
<accession>A0A5S4ZVA8</accession>
<dbReference type="GO" id="GO:0003677">
    <property type="term" value="F:DNA binding"/>
    <property type="evidence" value="ECO:0007669"/>
    <property type="project" value="InterPro"/>
</dbReference>
<sequence>MRLEDLTRGTLVKGILPGTVVTIIDARWYGTAAVEITYKDHRGRTGQELLYRDREPGLELVSPGQTWQLNADGARFRLASEAHRIRLAHLFDSLLAIHTSEVEPLPHQITAVYDTMLSRQPLRFLLADDPGAGKTIMAGLLIRELVIRGDLKRCLICAPGGLVEQWQDELARRFHLSFAIISRQTFQESPGGNPFQEKNLVLCRLDYLSRNDDVQEKLRQTGWDLIIVDEAHKMSASFFGGEVKATKRYRLGKLLSTLTRHFLLLTATPHNGKEEDFQLFMALLDGDRFEGKFRDGVHVVDTSDLMTRPITTTSAMPTWRISFMSGSGRY</sequence>
<dbReference type="RefSeq" id="WP_166510783.1">
    <property type="nucleotide sequence ID" value="NZ_VNHM01000003.1"/>
</dbReference>
<dbReference type="AlphaFoldDB" id="A0A5S4ZVA8"/>
<name>A0A5S4ZVA8_9FIRM</name>
<dbReference type="SUPFAM" id="SSF52540">
    <property type="entry name" value="P-loop containing nucleoside triphosphate hydrolases"/>
    <property type="match status" value="1"/>
</dbReference>
<keyword evidence="3" id="KW-1185">Reference proteome</keyword>
<dbReference type="Pfam" id="PF04851">
    <property type="entry name" value="ResIII"/>
    <property type="match status" value="1"/>
</dbReference>
<dbReference type="GO" id="GO:0005524">
    <property type="term" value="F:ATP binding"/>
    <property type="evidence" value="ECO:0007669"/>
    <property type="project" value="InterPro"/>
</dbReference>
<dbReference type="PANTHER" id="PTHR10799">
    <property type="entry name" value="SNF2/RAD54 HELICASE FAMILY"/>
    <property type="match status" value="1"/>
</dbReference>
<organism evidence="2 3">
    <name type="scientific">Desulfallas thermosapovorans DSM 6562</name>
    <dbReference type="NCBI Taxonomy" id="1121431"/>
    <lineage>
        <taxon>Bacteria</taxon>
        <taxon>Bacillati</taxon>
        <taxon>Bacillota</taxon>
        <taxon>Clostridia</taxon>
        <taxon>Eubacteriales</taxon>
        <taxon>Desulfallaceae</taxon>
        <taxon>Desulfallas</taxon>
    </lineage>
</organism>
<dbReference type="PROSITE" id="PS51192">
    <property type="entry name" value="HELICASE_ATP_BIND_1"/>
    <property type="match status" value="1"/>
</dbReference>
<dbReference type="GO" id="GO:0016787">
    <property type="term" value="F:hydrolase activity"/>
    <property type="evidence" value="ECO:0007669"/>
    <property type="project" value="InterPro"/>
</dbReference>
<dbReference type="InterPro" id="IPR057342">
    <property type="entry name" value="DEXDc_RapA"/>
</dbReference>
<dbReference type="CDD" id="cd18011">
    <property type="entry name" value="DEXDc_RapA"/>
    <property type="match status" value="1"/>
</dbReference>
<reference evidence="2 3" key="1">
    <citation type="submission" date="2019-07" db="EMBL/GenBank/DDBJ databases">
        <title>Genomic Encyclopedia of Type Strains, Phase I: the one thousand microbial genomes (KMG-I) project.</title>
        <authorList>
            <person name="Kyrpides N."/>
        </authorList>
    </citation>
    <scope>NUCLEOTIDE SEQUENCE [LARGE SCALE GENOMIC DNA]</scope>
    <source>
        <strain evidence="2 3">DSM 6562</strain>
    </source>
</reference>
<proteinExistence type="predicted"/>
<dbReference type="InterPro" id="IPR014001">
    <property type="entry name" value="Helicase_ATP-bd"/>
</dbReference>
<gene>
    <name evidence="2" type="ORF">LX24_00731</name>
</gene>
<dbReference type="EMBL" id="VNHM01000003">
    <property type="protein sequence ID" value="TYO96921.1"/>
    <property type="molecule type" value="Genomic_DNA"/>
</dbReference>
<evidence type="ECO:0000313" key="2">
    <source>
        <dbReference type="EMBL" id="TYO96921.1"/>
    </source>
</evidence>
<evidence type="ECO:0000259" key="1">
    <source>
        <dbReference type="PROSITE" id="PS51192"/>
    </source>
</evidence>